<feature type="transmembrane region" description="Helical" evidence="1">
    <location>
        <begin position="173"/>
        <end position="191"/>
    </location>
</feature>
<feature type="transmembrane region" description="Helical" evidence="1">
    <location>
        <begin position="12"/>
        <end position="32"/>
    </location>
</feature>
<keyword evidence="4" id="KW-1185">Reference proteome</keyword>
<reference evidence="3 4" key="1">
    <citation type="submission" date="2018-08" db="EMBL/GenBank/DDBJ databases">
        <title>A genome reference for cultivated species of the human gut microbiota.</title>
        <authorList>
            <person name="Zou Y."/>
            <person name="Xue W."/>
            <person name="Luo G."/>
        </authorList>
    </citation>
    <scope>NUCLEOTIDE SEQUENCE [LARGE SCALE GENOMIC DNA]</scope>
    <source>
        <strain evidence="3 4">AF37-2AT</strain>
    </source>
</reference>
<dbReference type="AlphaFoldDB" id="A0A3E3K405"/>
<dbReference type="InterPro" id="IPR002656">
    <property type="entry name" value="Acyl_transf_3_dom"/>
</dbReference>
<feature type="transmembrane region" description="Helical" evidence="1">
    <location>
        <begin position="44"/>
        <end position="68"/>
    </location>
</feature>
<dbReference type="OrthoDB" id="9816377at2"/>
<keyword evidence="1" id="KW-0812">Transmembrane</keyword>
<feature type="transmembrane region" description="Helical" evidence="1">
    <location>
        <begin position="203"/>
        <end position="222"/>
    </location>
</feature>
<evidence type="ECO:0000256" key="1">
    <source>
        <dbReference type="SAM" id="Phobius"/>
    </source>
</evidence>
<proteinExistence type="predicted"/>
<gene>
    <name evidence="3" type="ORF">DW016_04360</name>
</gene>
<organism evidence="3 4">
    <name type="scientific">Sellimonas intestinalis</name>
    <dbReference type="NCBI Taxonomy" id="1653434"/>
    <lineage>
        <taxon>Bacteria</taxon>
        <taxon>Bacillati</taxon>
        <taxon>Bacillota</taxon>
        <taxon>Clostridia</taxon>
        <taxon>Lachnospirales</taxon>
        <taxon>Lachnospiraceae</taxon>
        <taxon>Sellimonas</taxon>
    </lineage>
</organism>
<dbReference type="EMBL" id="QVLX01000002">
    <property type="protein sequence ID" value="RGE88760.1"/>
    <property type="molecule type" value="Genomic_DNA"/>
</dbReference>
<name>A0A3E3K405_9FIRM</name>
<keyword evidence="1" id="KW-1133">Transmembrane helix</keyword>
<feature type="domain" description="Acyltransferase 3" evidence="2">
    <location>
        <begin position="6"/>
        <end position="218"/>
    </location>
</feature>
<evidence type="ECO:0000313" key="4">
    <source>
        <dbReference type="Proteomes" id="UP000261080"/>
    </source>
</evidence>
<dbReference type="RefSeq" id="WP_117493333.1">
    <property type="nucleotide sequence ID" value="NZ_CBCTCK010000010.1"/>
</dbReference>
<dbReference type="Proteomes" id="UP000261080">
    <property type="component" value="Unassembled WGS sequence"/>
</dbReference>
<dbReference type="Pfam" id="PF01757">
    <property type="entry name" value="Acyl_transf_3"/>
    <property type="match status" value="1"/>
</dbReference>
<feature type="transmembrane region" description="Helical" evidence="1">
    <location>
        <begin position="149"/>
        <end position="167"/>
    </location>
</feature>
<dbReference type="GO" id="GO:0016747">
    <property type="term" value="F:acyltransferase activity, transferring groups other than amino-acyl groups"/>
    <property type="evidence" value="ECO:0007669"/>
    <property type="project" value="InterPro"/>
</dbReference>
<evidence type="ECO:0000259" key="2">
    <source>
        <dbReference type="Pfam" id="PF01757"/>
    </source>
</evidence>
<feature type="transmembrane region" description="Helical" evidence="1">
    <location>
        <begin position="80"/>
        <end position="98"/>
    </location>
</feature>
<protein>
    <recommendedName>
        <fullName evidence="2">Acyltransferase 3 domain-containing protein</fullName>
    </recommendedName>
</protein>
<evidence type="ECO:0000313" key="3">
    <source>
        <dbReference type="EMBL" id="RGE88760.1"/>
    </source>
</evidence>
<comment type="caution">
    <text evidence="3">The sequence shown here is derived from an EMBL/GenBank/DDBJ whole genome shotgun (WGS) entry which is preliminary data.</text>
</comment>
<sequence length="227" mass="26392">MKYERNYGIDLLRLVLMYMVCMLHTLGQGGILGVCQAGTVEYKAFWFLEILSYCAVDGFAIISGYMAVDRPRKYEKLVDMWFQAFFYSFVITMLFTLAGCNPVWEKADMIRCAFPVTFGKFWYFTAFFALFFAIPILNKFMFTVEEQSAKIAFLILIILFSCMGLFADAFKTQGGYSTLWLIILYCIGALAKRGKVFEQKKSFTLIIMWAICIFWTWAHTFFREMSS</sequence>
<feature type="transmembrane region" description="Helical" evidence="1">
    <location>
        <begin position="118"/>
        <end position="137"/>
    </location>
</feature>
<keyword evidence="1" id="KW-0472">Membrane</keyword>
<accession>A0A3E3K405</accession>